<dbReference type="RefSeq" id="WP_226179560.1">
    <property type="nucleotide sequence ID" value="NZ_JAJADR010000008.1"/>
</dbReference>
<dbReference type="PROSITE" id="PS51257">
    <property type="entry name" value="PROKAR_LIPOPROTEIN"/>
    <property type="match status" value="1"/>
</dbReference>
<dbReference type="Proteomes" id="UP001165296">
    <property type="component" value="Unassembled WGS sequence"/>
</dbReference>
<comment type="caution">
    <text evidence="2">The sequence shown here is derived from an EMBL/GenBank/DDBJ whole genome shotgun (WGS) entry which is preliminary data.</text>
</comment>
<sequence>MKRILYPLSLGVLLSGAACKSTKTVSGTDANPRISASTSVPQGYYENARRTVAPATGLSVSADPEYGVTQKKPVCVGGSHEAGARSQQSYLNALRGPNGEEITYRRQGSCCAFKTPNGLINNMGLLDVYELTWAGNAKPLIVYLNFYDKGPLLAPSGLTVVQP</sequence>
<keyword evidence="3" id="KW-1185">Reference proteome</keyword>
<evidence type="ECO:0008006" key="4">
    <source>
        <dbReference type="Google" id="ProtNLM"/>
    </source>
</evidence>
<evidence type="ECO:0000313" key="2">
    <source>
        <dbReference type="EMBL" id="MCB2410553.1"/>
    </source>
</evidence>
<gene>
    <name evidence="2" type="ORF">LGH74_21365</name>
</gene>
<proteinExistence type="predicted"/>
<accession>A0ABS8AXQ2</accession>
<dbReference type="EMBL" id="JAJADR010000008">
    <property type="protein sequence ID" value="MCB2410553.1"/>
    <property type="molecule type" value="Genomic_DNA"/>
</dbReference>
<feature type="signal peptide" evidence="1">
    <location>
        <begin position="1"/>
        <end position="20"/>
    </location>
</feature>
<feature type="chain" id="PRO_5046072820" description="2-dehydro-3-deoxyphosphooctonate aldolase" evidence="1">
    <location>
        <begin position="21"/>
        <end position="163"/>
    </location>
</feature>
<evidence type="ECO:0000313" key="3">
    <source>
        <dbReference type="Proteomes" id="UP001165296"/>
    </source>
</evidence>
<organism evidence="2 3">
    <name type="scientific">Hymenobacter lucidus</name>
    <dbReference type="NCBI Taxonomy" id="2880930"/>
    <lineage>
        <taxon>Bacteria</taxon>
        <taxon>Pseudomonadati</taxon>
        <taxon>Bacteroidota</taxon>
        <taxon>Cytophagia</taxon>
        <taxon>Cytophagales</taxon>
        <taxon>Hymenobacteraceae</taxon>
        <taxon>Hymenobacter</taxon>
    </lineage>
</organism>
<keyword evidence="1" id="KW-0732">Signal</keyword>
<protein>
    <recommendedName>
        <fullName evidence="4">2-dehydro-3-deoxyphosphooctonate aldolase</fullName>
    </recommendedName>
</protein>
<reference evidence="2" key="1">
    <citation type="submission" date="2021-10" db="EMBL/GenBank/DDBJ databases">
        <authorList>
            <person name="Dean J.D."/>
            <person name="Kim M.K."/>
            <person name="Newey C.N."/>
            <person name="Stoker T.S."/>
            <person name="Thompson D.W."/>
            <person name="Grose J.H."/>
        </authorList>
    </citation>
    <scope>NUCLEOTIDE SEQUENCE</scope>
    <source>
        <strain evidence="2">BT178</strain>
    </source>
</reference>
<name>A0ABS8AXQ2_9BACT</name>
<evidence type="ECO:0000256" key="1">
    <source>
        <dbReference type="SAM" id="SignalP"/>
    </source>
</evidence>